<reference evidence="8 9" key="1">
    <citation type="submission" date="2023-10" db="EMBL/GenBank/DDBJ databases">
        <title>Chromosome-scale genome assembly provides insights into flower coloration mechanisms of Canna indica.</title>
        <authorList>
            <person name="Li C."/>
        </authorList>
    </citation>
    <scope>NUCLEOTIDE SEQUENCE [LARGE SCALE GENOMIC DNA]</scope>
    <source>
        <tissue evidence="8">Flower</tissue>
    </source>
</reference>
<dbReference type="InterPro" id="IPR044808">
    <property type="entry name" value="ERF_plant"/>
</dbReference>
<dbReference type="InterPro" id="IPR016177">
    <property type="entry name" value="DNA-bd_dom_sf"/>
</dbReference>
<dbReference type="FunFam" id="3.30.730.10:FF:000001">
    <property type="entry name" value="Ethylene-responsive transcription factor 2"/>
    <property type="match status" value="1"/>
</dbReference>
<feature type="region of interest" description="Disordered" evidence="6">
    <location>
        <begin position="1"/>
        <end position="28"/>
    </location>
</feature>
<proteinExistence type="predicted"/>
<feature type="compositionally biased region" description="Pro residues" evidence="6">
    <location>
        <begin position="366"/>
        <end position="377"/>
    </location>
</feature>
<organism evidence="8 9">
    <name type="scientific">Canna indica</name>
    <name type="common">Indian-shot</name>
    <dbReference type="NCBI Taxonomy" id="4628"/>
    <lineage>
        <taxon>Eukaryota</taxon>
        <taxon>Viridiplantae</taxon>
        <taxon>Streptophyta</taxon>
        <taxon>Embryophyta</taxon>
        <taxon>Tracheophyta</taxon>
        <taxon>Spermatophyta</taxon>
        <taxon>Magnoliopsida</taxon>
        <taxon>Liliopsida</taxon>
        <taxon>Zingiberales</taxon>
        <taxon>Cannaceae</taxon>
        <taxon>Canna</taxon>
    </lineage>
</organism>
<name>A0AAQ3K7G9_9LILI</name>
<dbReference type="PRINTS" id="PR00367">
    <property type="entry name" value="ETHRSPELEMNT"/>
</dbReference>
<gene>
    <name evidence="8" type="ORF">Cni_G12252</name>
</gene>
<feature type="domain" description="AP2/ERF" evidence="7">
    <location>
        <begin position="179"/>
        <end position="236"/>
    </location>
</feature>
<comment type="subcellular location">
    <subcellularLocation>
        <location evidence="1">Nucleus</location>
    </subcellularLocation>
</comment>
<evidence type="ECO:0000256" key="4">
    <source>
        <dbReference type="ARBA" id="ARBA00023163"/>
    </source>
</evidence>
<keyword evidence="4" id="KW-0804">Transcription</keyword>
<evidence type="ECO:0000256" key="5">
    <source>
        <dbReference type="ARBA" id="ARBA00023242"/>
    </source>
</evidence>
<dbReference type="PANTHER" id="PTHR31190:SF421">
    <property type="entry name" value="ETHYLENE-RESPONSIVE TRANSCRIPTION FACTOR ERF110"/>
    <property type="match status" value="1"/>
</dbReference>
<evidence type="ECO:0000256" key="2">
    <source>
        <dbReference type="ARBA" id="ARBA00023015"/>
    </source>
</evidence>
<dbReference type="GO" id="GO:0003700">
    <property type="term" value="F:DNA-binding transcription factor activity"/>
    <property type="evidence" value="ECO:0007669"/>
    <property type="project" value="InterPro"/>
</dbReference>
<dbReference type="GO" id="GO:0005634">
    <property type="term" value="C:nucleus"/>
    <property type="evidence" value="ECO:0007669"/>
    <property type="project" value="UniProtKB-SubCell"/>
</dbReference>
<dbReference type="PANTHER" id="PTHR31190">
    <property type="entry name" value="DNA-BINDING DOMAIN"/>
    <property type="match status" value="1"/>
</dbReference>
<keyword evidence="5" id="KW-0539">Nucleus</keyword>
<dbReference type="AlphaFoldDB" id="A0AAQ3K7G9"/>
<dbReference type="InterPro" id="IPR001471">
    <property type="entry name" value="AP2/ERF_dom"/>
</dbReference>
<dbReference type="CDD" id="cd00018">
    <property type="entry name" value="AP2"/>
    <property type="match status" value="1"/>
</dbReference>
<evidence type="ECO:0000259" key="7">
    <source>
        <dbReference type="PROSITE" id="PS51032"/>
    </source>
</evidence>
<keyword evidence="2" id="KW-0805">Transcription regulation</keyword>
<sequence>MCLKVANPHESSDGSFAAARGEGDGMTESDAGTAAAMYSSSAMAQEMLLSAGYLRAEEVSTMVAALRHVMDGGEQRAPPAVEAPVESVSTVVSSPSSSTYVSSSAFGGQSGGQAQLALRYYYQGFGSSSVDAAAIPYFPQGFIQFLPSPAPAAAVSMAEAASPVSSNQEEGERAVARRKYRGVRQRPWGKWAAEIRDPHKAARVWLGTFETAEEAARAYDEAALRFRGSRAKLNFPENVRLLPSPSVPSAQGAQPPAAAASSLDAPRPDAMSDYWAYSRLLQGSGEYQRLPSASLLDQFMHASPPTTSAAGDGSLLRSRSFPEYSVPSSSVVSSSSSYSPFYASVAAEQQMNWSGSETTWMDSSQFPPPPSSSPGQR</sequence>
<feature type="region of interest" description="Disordered" evidence="6">
    <location>
        <begin position="354"/>
        <end position="377"/>
    </location>
</feature>
<dbReference type="SUPFAM" id="SSF54171">
    <property type="entry name" value="DNA-binding domain"/>
    <property type="match status" value="1"/>
</dbReference>
<dbReference type="InterPro" id="IPR036955">
    <property type="entry name" value="AP2/ERF_dom_sf"/>
</dbReference>
<keyword evidence="9" id="KW-1185">Reference proteome</keyword>
<evidence type="ECO:0000256" key="1">
    <source>
        <dbReference type="ARBA" id="ARBA00004123"/>
    </source>
</evidence>
<feature type="region of interest" description="Disordered" evidence="6">
    <location>
        <begin position="244"/>
        <end position="267"/>
    </location>
</feature>
<dbReference type="SMART" id="SM00380">
    <property type="entry name" value="AP2"/>
    <property type="match status" value="1"/>
</dbReference>
<dbReference type="Pfam" id="PF00847">
    <property type="entry name" value="AP2"/>
    <property type="match status" value="1"/>
</dbReference>
<dbReference type="EMBL" id="CP136893">
    <property type="protein sequence ID" value="WOL03532.1"/>
    <property type="molecule type" value="Genomic_DNA"/>
</dbReference>
<evidence type="ECO:0000256" key="3">
    <source>
        <dbReference type="ARBA" id="ARBA00023125"/>
    </source>
</evidence>
<dbReference type="PROSITE" id="PS51032">
    <property type="entry name" value="AP2_ERF"/>
    <property type="match status" value="1"/>
</dbReference>
<dbReference type="GO" id="GO:0003677">
    <property type="term" value="F:DNA binding"/>
    <property type="evidence" value="ECO:0007669"/>
    <property type="project" value="UniProtKB-KW"/>
</dbReference>
<evidence type="ECO:0000313" key="9">
    <source>
        <dbReference type="Proteomes" id="UP001327560"/>
    </source>
</evidence>
<dbReference type="GO" id="GO:0009873">
    <property type="term" value="P:ethylene-activated signaling pathway"/>
    <property type="evidence" value="ECO:0007669"/>
    <property type="project" value="InterPro"/>
</dbReference>
<dbReference type="Gene3D" id="3.30.730.10">
    <property type="entry name" value="AP2/ERF domain"/>
    <property type="match status" value="1"/>
</dbReference>
<evidence type="ECO:0000256" key="6">
    <source>
        <dbReference type="SAM" id="MobiDB-lite"/>
    </source>
</evidence>
<dbReference type="Proteomes" id="UP001327560">
    <property type="component" value="Chromosome 4"/>
</dbReference>
<protein>
    <submittedName>
        <fullName evidence="8">Ethylene-responsive transcription factor</fullName>
    </submittedName>
</protein>
<keyword evidence="3" id="KW-0238">DNA-binding</keyword>
<evidence type="ECO:0000313" key="8">
    <source>
        <dbReference type="EMBL" id="WOL03532.1"/>
    </source>
</evidence>
<accession>A0AAQ3K7G9</accession>